<organism evidence="8 9">
    <name type="scientific">Pogona vitticeps</name>
    <name type="common">central bearded dragon</name>
    <dbReference type="NCBI Taxonomy" id="103695"/>
    <lineage>
        <taxon>Eukaryota</taxon>
        <taxon>Metazoa</taxon>
        <taxon>Chordata</taxon>
        <taxon>Craniata</taxon>
        <taxon>Vertebrata</taxon>
        <taxon>Euteleostomi</taxon>
        <taxon>Lepidosauria</taxon>
        <taxon>Squamata</taxon>
        <taxon>Bifurcata</taxon>
        <taxon>Unidentata</taxon>
        <taxon>Episquamata</taxon>
        <taxon>Toxicofera</taxon>
        <taxon>Iguania</taxon>
        <taxon>Acrodonta</taxon>
        <taxon>Agamidae</taxon>
        <taxon>Amphibolurinae</taxon>
        <taxon>Pogona</taxon>
    </lineage>
</organism>
<dbReference type="Gene3D" id="1.10.10.1580">
    <property type="entry name" value="Interferon regulatory factor 2-binding protein"/>
    <property type="match status" value="1"/>
</dbReference>
<dbReference type="PANTHER" id="PTHR10816">
    <property type="entry name" value="MYELIN TRANSCRIPTION FACTOR 1-RELATED"/>
    <property type="match status" value="1"/>
</dbReference>
<evidence type="ECO:0000259" key="5">
    <source>
        <dbReference type="Pfam" id="PF11261"/>
    </source>
</evidence>
<keyword evidence="3" id="KW-0539">Nucleus</keyword>
<dbReference type="GeneID" id="110075643"/>
<keyword evidence="8" id="KW-1185">Reference proteome</keyword>
<feature type="domain" description="Interferon regulatory factor 2-binding protein 1/2-like zinc finger" evidence="5">
    <location>
        <begin position="9"/>
        <end position="60"/>
    </location>
</feature>
<evidence type="ECO:0000256" key="2">
    <source>
        <dbReference type="ARBA" id="ARBA00010802"/>
    </source>
</evidence>
<dbReference type="CDD" id="cd16715">
    <property type="entry name" value="vRING-HC_IRF2BP1"/>
    <property type="match status" value="1"/>
</dbReference>
<dbReference type="SUPFAM" id="SSF57850">
    <property type="entry name" value="RING/U-box"/>
    <property type="match status" value="1"/>
</dbReference>
<dbReference type="InterPro" id="IPR022750">
    <property type="entry name" value="IRF-2BP1_2-like_Znf"/>
</dbReference>
<dbReference type="Pfam" id="PF25457">
    <property type="entry name" value="IRF-2BP1_2_M"/>
    <property type="match status" value="1"/>
</dbReference>
<dbReference type="RefSeq" id="XP_072835635.1">
    <property type="nucleotide sequence ID" value="XM_072979534.1"/>
</dbReference>
<evidence type="ECO:0000256" key="4">
    <source>
        <dbReference type="SAM" id="MobiDB-lite"/>
    </source>
</evidence>
<evidence type="ECO:0000313" key="9">
    <source>
        <dbReference type="RefSeq" id="XP_072835635.1"/>
    </source>
</evidence>
<reference evidence="9" key="1">
    <citation type="submission" date="2025-08" db="UniProtKB">
        <authorList>
            <consortium name="RefSeq"/>
        </authorList>
    </citation>
    <scope>IDENTIFICATION</scope>
</reference>
<gene>
    <name evidence="9" type="primary">IRF2BP1</name>
</gene>
<dbReference type="Pfam" id="PF11261">
    <property type="entry name" value="IRF-2BP1_2"/>
    <property type="match status" value="1"/>
</dbReference>
<evidence type="ECO:0000256" key="1">
    <source>
        <dbReference type="ARBA" id="ARBA00004123"/>
    </source>
</evidence>
<feature type="region of interest" description="Disordered" evidence="4">
    <location>
        <begin position="476"/>
        <end position="539"/>
    </location>
</feature>
<dbReference type="Pfam" id="PF25454">
    <property type="entry name" value="zf-C3HC4_IRF-2BP1_2"/>
    <property type="match status" value="1"/>
</dbReference>
<evidence type="ECO:0000313" key="8">
    <source>
        <dbReference type="Proteomes" id="UP001652642"/>
    </source>
</evidence>
<feature type="domain" description="Interferon regulatory factor 2-binding protein 1/2-like C3HC4 zinc finger" evidence="6">
    <location>
        <begin position="547"/>
        <end position="618"/>
    </location>
</feature>
<dbReference type="Proteomes" id="UP001652642">
    <property type="component" value="Chromosome 9"/>
</dbReference>
<feature type="domain" description="IRF-2BP1/2-like middle" evidence="7">
    <location>
        <begin position="215"/>
        <end position="369"/>
    </location>
</feature>
<sequence>MSASVQTSRRQWCYLCDLPKMPWAMIWDFSEAVCRGCVNFEGADRIEFLIETARQLKRNHVLQEGRPSPGPPPGAKHGKEGPPAAAAALERYERPGGAGGPGGAQAAASGTGRLLSSSSAPGGDYVLSPRLPNGLARGGGGSDEGEGSRQSPTARRALIGPVPPSLVPQSLMGGPQGLLAAVSGLGARAASLTLPSPMLGELAKPGGRAAYGDYEKEKQRNSDCLAELNEAMRGRAEEWHGKPKAVRERLMALYGCAPFNVRFKKDHALVGRIFAFDAAPRPSYEYELKLFTEYPCGSGNVYAGVLGVAKQMFQDSLKEPGKVISSGYKYLEYEKCHGSNEWRLLGELFTENVRFFREPPAPEALPQQFLDSNCAMPPNLLLRAVPPSRAVMRRRKASPEPDGELAGKLTGEEQQQRQHWLSQGASGLYPSGLAHLPASAGQGPLPEGSLRNDPSPITALKNVADTLGNKEVNPVHSTTARQNSTSPASPAASGQHRLVSRNGEPGQASTTTSSSSSSSGPHSSGGVEPSGAQSAPDSSGGAGSAPLCCTICHERLEDTHFVQCPSVPGHKFCFPCSRDFIKAQGAAGEVYCPSGEKCPLIGSNVPWAFMQGEIATILAGDVKVKKERDP</sequence>
<dbReference type="PANTHER" id="PTHR10816:SF17">
    <property type="entry name" value="INTERFERON REGULATORY FACTOR 2-BINDING PROTEIN 1"/>
    <property type="match status" value="1"/>
</dbReference>
<dbReference type="InterPro" id="IPR044882">
    <property type="entry name" value="I2BP1/2_C3HC4-RING_sf"/>
</dbReference>
<feature type="compositionally biased region" description="Low complexity" evidence="4">
    <location>
        <begin position="509"/>
        <end position="539"/>
    </location>
</feature>
<comment type="subcellular location">
    <subcellularLocation>
        <location evidence="1">Nucleus</location>
    </subcellularLocation>
</comment>
<dbReference type="InterPro" id="IPR058682">
    <property type="entry name" value="IRF-2BP1/2-like_M"/>
</dbReference>
<feature type="compositionally biased region" description="Polar residues" evidence="4">
    <location>
        <begin position="476"/>
        <end position="488"/>
    </location>
</feature>
<accession>A0ABM5ER51</accession>
<name>A0ABM5ER51_9SAUR</name>
<feature type="region of interest" description="Disordered" evidence="4">
    <location>
        <begin position="60"/>
        <end position="162"/>
    </location>
</feature>
<evidence type="ECO:0000259" key="7">
    <source>
        <dbReference type="Pfam" id="PF25457"/>
    </source>
</evidence>
<dbReference type="InterPro" id="IPR057414">
    <property type="entry name" value="Zf-C3HC4_IRF-2BP1_2"/>
</dbReference>
<proteinExistence type="inferred from homology"/>
<feature type="region of interest" description="Disordered" evidence="4">
    <location>
        <begin position="388"/>
        <end position="457"/>
    </location>
</feature>
<comment type="similarity">
    <text evidence="2">Belongs to the IRF2BP family.</text>
</comment>
<evidence type="ECO:0000256" key="3">
    <source>
        <dbReference type="ARBA" id="ARBA00023242"/>
    </source>
</evidence>
<protein>
    <submittedName>
        <fullName evidence="9">Interferon regulatory factor 2-binding protein 1</fullName>
    </submittedName>
</protein>
<evidence type="ECO:0000259" key="6">
    <source>
        <dbReference type="Pfam" id="PF25454"/>
    </source>
</evidence>